<evidence type="ECO:0000259" key="8">
    <source>
        <dbReference type="PROSITE" id="PS50059"/>
    </source>
</evidence>
<evidence type="ECO:0000313" key="9">
    <source>
        <dbReference type="EMBL" id="KIW05977.1"/>
    </source>
</evidence>
<feature type="domain" description="PPIase FKBP-type" evidence="8">
    <location>
        <begin position="20"/>
        <end position="120"/>
    </location>
</feature>
<name>A0A0D1YZ71_9PEZI</name>
<dbReference type="InParanoid" id="A0A0D1YZ71"/>
<dbReference type="FunFam" id="3.10.50.40:FF:000050">
    <property type="entry name" value="Peptidylprolyl isomerase"/>
    <property type="match status" value="1"/>
</dbReference>
<comment type="similarity">
    <text evidence="5">Belongs to the FKBP-type PPIase family. FKBP1 subfamily.</text>
</comment>
<evidence type="ECO:0000256" key="7">
    <source>
        <dbReference type="SAM" id="MobiDB-lite"/>
    </source>
</evidence>
<comment type="catalytic activity">
    <reaction evidence="1 6">
        <text>[protein]-peptidylproline (omega=180) = [protein]-peptidylproline (omega=0)</text>
        <dbReference type="Rhea" id="RHEA:16237"/>
        <dbReference type="Rhea" id="RHEA-COMP:10747"/>
        <dbReference type="Rhea" id="RHEA-COMP:10748"/>
        <dbReference type="ChEBI" id="CHEBI:83833"/>
        <dbReference type="ChEBI" id="CHEBI:83834"/>
        <dbReference type="EC" id="5.2.1.8"/>
    </reaction>
</comment>
<dbReference type="InterPro" id="IPR050689">
    <property type="entry name" value="FKBP-type_PPIase"/>
</dbReference>
<evidence type="ECO:0000256" key="5">
    <source>
        <dbReference type="ARBA" id="ARBA00038106"/>
    </source>
</evidence>
<evidence type="ECO:0000313" key="10">
    <source>
        <dbReference type="Proteomes" id="UP000053259"/>
    </source>
</evidence>
<keyword evidence="3 6" id="KW-0697">Rotamase</keyword>
<accession>A0A0D1YZ71</accession>
<dbReference type="RefSeq" id="XP_016215846.1">
    <property type="nucleotide sequence ID" value="XM_016356323.1"/>
</dbReference>
<evidence type="ECO:0000256" key="2">
    <source>
        <dbReference type="ARBA" id="ARBA00002388"/>
    </source>
</evidence>
<keyword evidence="4 6" id="KW-0413">Isomerase</keyword>
<dbReference type="GO" id="GO:0005737">
    <property type="term" value="C:cytoplasm"/>
    <property type="evidence" value="ECO:0007669"/>
    <property type="project" value="TreeGrafter"/>
</dbReference>
<keyword evidence="10" id="KW-1185">Reference proteome</keyword>
<dbReference type="EC" id="5.2.1.8" evidence="6"/>
<dbReference type="PROSITE" id="PS50059">
    <property type="entry name" value="FKBP_PPIASE"/>
    <property type="match status" value="1"/>
</dbReference>
<protein>
    <recommendedName>
        <fullName evidence="6">peptidylprolyl isomerase</fullName>
        <ecNumber evidence="6">5.2.1.8</ecNumber>
    </recommendedName>
</protein>
<dbReference type="FunCoup" id="A0A0D1YZ71">
    <property type="interactions" value="371"/>
</dbReference>
<evidence type="ECO:0000256" key="3">
    <source>
        <dbReference type="ARBA" id="ARBA00023110"/>
    </source>
</evidence>
<sequence>MGVEKTLLKAGNGTDKPKKGDTVTMEYTGWLYDTSKPENKGKQFDSSVGRGDFNTKIGVGRVIRGWDEGILGNEQNEGMTLGEKSRLVISGDYAYGERGYPGLIPANATLMFDVELKAINGKGL</sequence>
<dbReference type="InterPro" id="IPR001179">
    <property type="entry name" value="PPIase_FKBP_dom"/>
</dbReference>
<dbReference type="AlphaFoldDB" id="A0A0D1YZ71"/>
<feature type="region of interest" description="Disordered" evidence="7">
    <location>
        <begin position="1"/>
        <end position="20"/>
    </location>
</feature>
<dbReference type="InterPro" id="IPR046357">
    <property type="entry name" value="PPIase_dom_sf"/>
</dbReference>
<dbReference type="Pfam" id="PF00254">
    <property type="entry name" value="FKBP_C"/>
    <property type="match status" value="1"/>
</dbReference>
<dbReference type="EMBL" id="KN847536">
    <property type="protein sequence ID" value="KIW05977.1"/>
    <property type="molecule type" value="Genomic_DNA"/>
</dbReference>
<evidence type="ECO:0000256" key="1">
    <source>
        <dbReference type="ARBA" id="ARBA00000971"/>
    </source>
</evidence>
<organism evidence="9 10">
    <name type="scientific">Verruconis gallopava</name>
    <dbReference type="NCBI Taxonomy" id="253628"/>
    <lineage>
        <taxon>Eukaryota</taxon>
        <taxon>Fungi</taxon>
        <taxon>Dikarya</taxon>
        <taxon>Ascomycota</taxon>
        <taxon>Pezizomycotina</taxon>
        <taxon>Dothideomycetes</taxon>
        <taxon>Pleosporomycetidae</taxon>
        <taxon>Venturiales</taxon>
        <taxon>Sympoventuriaceae</taxon>
        <taxon>Verruconis</taxon>
    </lineage>
</organism>
<evidence type="ECO:0000256" key="6">
    <source>
        <dbReference type="PROSITE-ProRule" id="PRU00277"/>
    </source>
</evidence>
<dbReference type="VEuPathDB" id="FungiDB:PV09_03161"/>
<comment type="function">
    <text evidence="2">PPIases accelerate the folding of proteins. It catalyzes the cis-trans isomerization of proline imidic peptide bonds in oligopeptides.</text>
</comment>
<dbReference type="GeneID" id="27311134"/>
<dbReference type="GO" id="GO:0003755">
    <property type="term" value="F:peptidyl-prolyl cis-trans isomerase activity"/>
    <property type="evidence" value="ECO:0007669"/>
    <property type="project" value="UniProtKB-KW"/>
</dbReference>
<dbReference type="PANTHER" id="PTHR10516">
    <property type="entry name" value="PEPTIDYL-PROLYL CIS-TRANS ISOMERASE"/>
    <property type="match status" value="1"/>
</dbReference>
<proteinExistence type="inferred from homology"/>
<dbReference type="HOGENOM" id="CLU_013615_12_1_1"/>
<dbReference type="STRING" id="253628.A0A0D1YZ71"/>
<dbReference type="SUPFAM" id="SSF54534">
    <property type="entry name" value="FKBP-like"/>
    <property type="match status" value="1"/>
</dbReference>
<gene>
    <name evidence="9" type="ORF">PV09_03161</name>
</gene>
<evidence type="ECO:0000256" key="4">
    <source>
        <dbReference type="ARBA" id="ARBA00023235"/>
    </source>
</evidence>
<dbReference type="Gene3D" id="3.10.50.40">
    <property type="match status" value="1"/>
</dbReference>
<dbReference type="PANTHER" id="PTHR10516:SF447">
    <property type="entry name" value="FK506-BINDING PROTEIN 1B"/>
    <property type="match status" value="1"/>
</dbReference>
<dbReference type="OrthoDB" id="1902587at2759"/>
<dbReference type="Proteomes" id="UP000053259">
    <property type="component" value="Unassembled WGS sequence"/>
</dbReference>
<reference evidence="9 10" key="1">
    <citation type="submission" date="2015-01" db="EMBL/GenBank/DDBJ databases">
        <title>The Genome Sequence of Ochroconis gallopava CBS43764.</title>
        <authorList>
            <consortium name="The Broad Institute Genomics Platform"/>
            <person name="Cuomo C."/>
            <person name="de Hoog S."/>
            <person name="Gorbushina A."/>
            <person name="Stielow B."/>
            <person name="Teixiera M."/>
            <person name="Abouelleil A."/>
            <person name="Chapman S.B."/>
            <person name="Priest M."/>
            <person name="Young S.K."/>
            <person name="Wortman J."/>
            <person name="Nusbaum C."/>
            <person name="Birren B."/>
        </authorList>
    </citation>
    <scope>NUCLEOTIDE SEQUENCE [LARGE SCALE GENOMIC DNA]</scope>
    <source>
        <strain evidence="9 10">CBS 43764</strain>
    </source>
</reference>